<keyword evidence="2" id="KW-0812">Transmembrane</keyword>
<proteinExistence type="predicted"/>
<feature type="transmembrane region" description="Helical" evidence="2">
    <location>
        <begin position="6"/>
        <end position="25"/>
    </location>
</feature>
<evidence type="ECO:0000313" key="4">
    <source>
        <dbReference type="Proteomes" id="UP000325606"/>
    </source>
</evidence>
<evidence type="ECO:0000256" key="2">
    <source>
        <dbReference type="SAM" id="Phobius"/>
    </source>
</evidence>
<keyword evidence="4" id="KW-1185">Reference proteome</keyword>
<protein>
    <submittedName>
        <fullName evidence="3">Uncharacterized protein</fullName>
    </submittedName>
</protein>
<keyword evidence="2" id="KW-1133">Transmembrane helix</keyword>
<dbReference type="EMBL" id="CP044222">
    <property type="protein sequence ID" value="QEW06026.1"/>
    <property type="molecule type" value="Genomic_DNA"/>
</dbReference>
<evidence type="ECO:0000256" key="1">
    <source>
        <dbReference type="SAM" id="MobiDB-lite"/>
    </source>
</evidence>
<dbReference type="Proteomes" id="UP000325606">
    <property type="component" value="Chromosome"/>
</dbReference>
<dbReference type="KEGG" id="nik:F5I99_05690"/>
<dbReference type="RefSeq" id="WP_151054062.1">
    <property type="nucleotide sequence ID" value="NZ_CP044222.1"/>
</dbReference>
<accession>A0A5J6LC92</accession>
<dbReference type="AlphaFoldDB" id="A0A5J6LC92"/>
<evidence type="ECO:0000313" key="3">
    <source>
        <dbReference type="EMBL" id="QEW06026.1"/>
    </source>
</evidence>
<keyword evidence="2" id="KW-0472">Membrane</keyword>
<name>A0A5J6LC92_9GAMM</name>
<reference evidence="3 4" key="1">
    <citation type="submission" date="2019-09" db="EMBL/GenBank/DDBJ databases">
        <title>Nitrincola iocasae sp. nov., a bacterium isolated from the sediment collected at a cold seep field in South China Sea.</title>
        <authorList>
            <person name="Zhang H."/>
            <person name="Wang H."/>
            <person name="Li C."/>
        </authorList>
    </citation>
    <scope>NUCLEOTIDE SEQUENCE [LARGE SCALE GENOMIC DNA]</scope>
    <source>
        <strain evidence="3 4">KXZD1103</strain>
    </source>
</reference>
<sequence length="193" mass="21740">MNKRTLVVLLMGLLIVLSGILWNITQDHSIRKVEMEYEEFKALAEQHFSTRFPDVTFNSANTEFFQEIRQNPAGWSFLVRQLVADPSVGIGIKAGASAAMLDLPPDQLAEFLEFLLALTYSDPNLMSIADSIAFNSFRGALGIRPGMLPDGSIFDHSHRPAVRRVLQHMWEHPAFPQTTREGDNPLTDLFRGR</sequence>
<organism evidence="3 4">
    <name type="scientific">Nitrincola iocasae</name>
    <dbReference type="NCBI Taxonomy" id="2614693"/>
    <lineage>
        <taxon>Bacteria</taxon>
        <taxon>Pseudomonadati</taxon>
        <taxon>Pseudomonadota</taxon>
        <taxon>Gammaproteobacteria</taxon>
        <taxon>Oceanospirillales</taxon>
        <taxon>Oceanospirillaceae</taxon>
        <taxon>Nitrincola</taxon>
    </lineage>
</organism>
<gene>
    <name evidence="3" type="ORF">F5I99_05690</name>
</gene>
<feature type="region of interest" description="Disordered" evidence="1">
    <location>
        <begin position="173"/>
        <end position="193"/>
    </location>
</feature>